<comment type="caution">
    <text evidence="3">The sequence shown here is derived from an EMBL/GenBank/DDBJ whole genome shotgun (WGS) entry which is preliminary data.</text>
</comment>
<dbReference type="InterPro" id="IPR036397">
    <property type="entry name" value="RNaseH_sf"/>
</dbReference>
<dbReference type="InterPro" id="IPR002156">
    <property type="entry name" value="RNaseH_domain"/>
</dbReference>
<gene>
    <name evidence="3" type="ORF">SO802_026093</name>
</gene>
<sequence length="1001" mass="113369">MHRSQYVTNSNSPTSSSPFEALYTTGLEKAPIFSPISHFSCCYFTEEDQDWIGRGVTEEDVRNGLWALKPFKAPGPDGLHAGFFQRFWPEVGRSVCSVVISAFNCGVIPEYLNETLITLIPKCQYPESLNNYRPISLCNTVYKIVSKIIVRRIRPLISKLVSPLQAAFVPGRKSIDNVVIAQELFYALDRKKGKEGYMAIKVDLEKAYDRLEWSFIHKVLQAFRFPQNIIRVIMSCITSPKVSILYNGGTLESFAPSRGIRQGDPLFPYLFILCMEYLGHLIEQKCVEGMWKPLKASRDNVGISHLFFADDLLLFAKVDSEACEAVPQVLCNFCNESGQKISLEKSRIYFSPNVDSEVKEEVCERLCIPATTNIGKYLGIPIKHRGAARNQLNFIAERVMNKLAGWKTRFLSFAGRAVLVKSVMAAIPNHVMQGRILPVHLCDKLDKINRDFLWGSTNEKRKLHLVGWSKIITDKENGGLGIQAARSRNIALLAKLNWRMNQEKDALWSKVILRKYCSADRRRSTEPDKLPASPNWAAIKLGFHTFAQGICWGVGNGARIKVWSDYWVKGESLRELVEGPLTRHETEMVVADMMCNGGQGWRWDAISFELPQSVKDKIRAIPCQQIGRAEDTILWKFSKNGDFYTKSAYDLANLTQVQNYGFQGQWIWKLDMLPKIVNFIWLIMHNNVPVRDVLASRGINCERLCPLCRDHIESISHLLRDCDYARNFWHKVRVPASLVNSFNSDFYDWLKINCQSKENHYSLSPWSYTFPFALWCLWKHRNRVVFENTTLNPNLHKQCISQALEYFFCVGKRKLQRSVVIMSVKWNKPLDGWFKLNTDGASIGNPGKAGGGGLIRDSSGNWVKGFSRSIGIGTSILAEFWALRDGLSLAVHLGIQNLEVELDARVVVDLISSNSHSNAAYTSLLVDCRLLLNRIPLARVNHVFREANHCADALAKNGCMLEEDFCIFDSAPPVVKDLLCKDVNGTNFCRLSAVNLASLAS</sequence>
<dbReference type="AlphaFoldDB" id="A0AAW2C074"/>
<dbReference type="EMBL" id="JAZDWU010000009">
    <property type="protein sequence ID" value="KAK9991108.1"/>
    <property type="molecule type" value="Genomic_DNA"/>
</dbReference>
<dbReference type="CDD" id="cd06222">
    <property type="entry name" value="RNase_H_like"/>
    <property type="match status" value="1"/>
</dbReference>
<reference evidence="3 4" key="1">
    <citation type="submission" date="2024-01" db="EMBL/GenBank/DDBJ databases">
        <title>A telomere-to-telomere, gap-free genome of sweet tea (Lithocarpus litseifolius).</title>
        <authorList>
            <person name="Zhou J."/>
        </authorList>
    </citation>
    <scope>NUCLEOTIDE SEQUENCE [LARGE SCALE GENOMIC DNA]</scope>
    <source>
        <strain evidence="3">Zhou-2022a</strain>
        <tissue evidence="3">Leaf</tissue>
    </source>
</reference>
<dbReference type="InterPro" id="IPR043502">
    <property type="entry name" value="DNA/RNA_pol_sf"/>
</dbReference>
<dbReference type="InterPro" id="IPR000477">
    <property type="entry name" value="RT_dom"/>
</dbReference>
<dbReference type="SUPFAM" id="SSF56672">
    <property type="entry name" value="DNA/RNA polymerases"/>
    <property type="match status" value="1"/>
</dbReference>
<evidence type="ECO:0000259" key="1">
    <source>
        <dbReference type="PROSITE" id="PS50878"/>
    </source>
</evidence>
<feature type="domain" description="RNase H type-1" evidence="2">
    <location>
        <begin position="830"/>
        <end position="960"/>
    </location>
</feature>
<organism evidence="3 4">
    <name type="scientific">Lithocarpus litseifolius</name>
    <dbReference type="NCBI Taxonomy" id="425828"/>
    <lineage>
        <taxon>Eukaryota</taxon>
        <taxon>Viridiplantae</taxon>
        <taxon>Streptophyta</taxon>
        <taxon>Embryophyta</taxon>
        <taxon>Tracheophyta</taxon>
        <taxon>Spermatophyta</taxon>
        <taxon>Magnoliopsida</taxon>
        <taxon>eudicotyledons</taxon>
        <taxon>Gunneridae</taxon>
        <taxon>Pentapetalae</taxon>
        <taxon>rosids</taxon>
        <taxon>fabids</taxon>
        <taxon>Fagales</taxon>
        <taxon>Fagaceae</taxon>
        <taxon>Lithocarpus</taxon>
    </lineage>
</organism>
<keyword evidence="4" id="KW-1185">Reference proteome</keyword>
<accession>A0AAW2C074</accession>
<evidence type="ECO:0008006" key="5">
    <source>
        <dbReference type="Google" id="ProtNLM"/>
    </source>
</evidence>
<dbReference type="CDD" id="cd01650">
    <property type="entry name" value="RT_nLTR_like"/>
    <property type="match status" value="1"/>
</dbReference>
<dbReference type="SUPFAM" id="SSF53098">
    <property type="entry name" value="Ribonuclease H-like"/>
    <property type="match status" value="1"/>
</dbReference>
<dbReference type="InterPro" id="IPR026960">
    <property type="entry name" value="RVT-Znf"/>
</dbReference>
<dbReference type="Pfam" id="PF13966">
    <property type="entry name" value="zf-RVT"/>
    <property type="match status" value="1"/>
</dbReference>
<evidence type="ECO:0000313" key="4">
    <source>
        <dbReference type="Proteomes" id="UP001459277"/>
    </source>
</evidence>
<dbReference type="PROSITE" id="PS50879">
    <property type="entry name" value="RNASE_H_1"/>
    <property type="match status" value="1"/>
</dbReference>
<evidence type="ECO:0000313" key="3">
    <source>
        <dbReference type="EMBL" id="KAK9991108.1"/>
    </source>
</evidence>
<dbReference type="Proteomes" id="UP001459277">
    <property type="component" value="Unassembled WGS sequence"/>
</dbReference>
<dbReference type="GO" id="GO:0003676">
    <property type="term" value="F:nucleic acid binding"/>
    <property type="evidence" value="ECO:0007669"/>
    <property type="project" value="InterPro"/>
</dbReference>
<feature type="domain" description="Reverse transcriptase" evidence="1">
    <location>
        <begin position="101"/>
        <end position="382"/>
    </location>
</feature>
<evidence type="ECO:0000259" key="2">
    <source>
        <dbReference type="PROSITE" id="PS50879"/>
    </source>
</evidence>
<proteinExistence type="predicted"/>
<protein>
    <recommendedName>
        <fullName evidence="5">Reverse transcriptase domain-containing protein</fullName>
    </recommendedName>
</protein>
<dbReference type="Pfam" id="PF13456">
    <property type="entry name" value="RVT_3"/>
    <property type="match status" value="1"/>
</dbReference>
<dbReference type="PROSITE" id="PS50878">
    <property type="entry name" value="RT_POL"/>
    <property type="match status" value="1"/>
</dbReference>
<dbReference type="Pfam" id="PF00078">
    <property type="entry name" value="RVT_1"/>
    <property type="match status" value="1"/>
</dbReference>
<name>A0AAW2C074_9ROSI</name>
<dbReference type="PANTHER" id="PTHR33116:SF70">
    <property type="entry name" value="NON-LTR RETROELEMENT REVERSE TRANSCRIPTASE-LIKE PROTEIN"/>
    <property type="match status" value="1"/>
</dbReference>
<dbReference type="Gene3D" id="3.30.420.10">
    <property type="entry name" value="Ribonuclease H-like superfamily/Ribonuclease H"/>
    <property type="match status" value="1"/>
</dbReference>
<dbReference type="InterPro" id="IPR044730">
    <property type="entry name" value="RNase_H-like_dom_plant"/>
</dbReference>
<dbReference type="GO" id="GO:0004523">
    <property type="term" value="F:RNA-DNA hybrid ribonuclease activity"/>
    <property type="evidence" value="ECO:0007669"/>
    <property type="project" value="InterPro"/>
</dbReference>
<dbReference type="InterPro" id="IPR012337">
    <property type="entry name" value="RNaseH-like_sf"/>
</dbReference>
<dbReference type="PANTHER" id="PTHR33116">
    <property type="entry name" value="REVERSE TRANSCRIPTASE ZINC-BINDING DOMAIN-CONTAINING PROTEIN-RELATED-RELATED"/>
    <property type="match status" value="1"/>
</dbReference>